<gene>
    <name evidence="2" type="ORF">HGQ17_05275</name>
</gene>
<dbReference type="Proteomes" id="UP000523139">
    <property type="component" value="Unassembled WGS sequence"/>
</dbReference>
<dbReference type="PANTHER" id="PTHR43798">
    <property type="entry name" value="MONOACYLGLYCEROL LIPASE"/>
    <property type="match status" value="1"/>
</dbReference>
<dbReference type="GO" id="GO:0047372">
    <property type="term" value="F:monoacylglycerol lipase activity"/>
    <property type="evidence" value="ECO:0007669"/>
    <property type="project" value="TreeGrafter"/>
</dbReference>
<dbReference type="Gene3D" id="3.40.50.1820">
    <property type="entry name" value="alpha/beta hydrolase"/>
    <property type="match status" value="1"/>
</dbReference>
<dbReference type="AlphaFoldDB" id="A0A7X8YDG8"/>
<organism evidence="2 3">
    <name type="scientific">Nesterenkonia sedimenti</name>
    <dbReference type="NCBI Taxonomy" id="1463632"/>
    <lineage>
        <taxon>Bacteria</taxon>
        <taxon>Bacillati</taxon>
        <taxon>Actinomycetota</taxon>
        <taxon>Actinomycetes</taxon>
        <taxon>Micrococcales</taxon>
        <taxon>Micrococcaceae</taxon>
        <taxon>Nesterenkonia</taxon>
    </lineage>
</organism>
<dbReference type="InterPro" id="IPR000073">
    <property type="entry name" value="AB_hydrolase_1"/>
</dbReference>
<dbReference type="RefSeq" id="WP_168886926.1">
    <property type="nucleotide sequence ID" value="NZ_JABAHY010000003.1"/>
</dbReference>
<name>A0A7X8YDG8_9MICC</name>
<dbReference type="GO" id="GO:0046464">
    <property type="term" value="P:acylglycerol catabolic process"/>
    <property type="evidence" value="ECO:0007669"/>
    <property type="project" value="TreeGrafter"/>
</dbReference>
<sequence length="249" mass="27229">MADVETSSFTRGEHTVVFDHYRNPGPGPVYVLLHGIGMGRAIYQDLAEELAKSGEVYALDLPGFGDSPAPGEALTIEQFGDIVADWVTSLDVENPVLVGHSMGAQVAAEALARHPEISNQGVFIAPAVNRSERTIGKQMLRLLQDFTGESPKVFIMGVYGYAKAGMRWFLKNAKYLLEHRLEETCPKITAEVLVIGGEKDRVCPRYWIEEVTELLPNGRMEEIADRGHEAVISTPHPIAALIADFAKGA</sequence>
<proteinExistence type="predicted"/>
<dbReference type="EMBL" id="JABAHY010000003">
    <property type="protein sequence ID" value="NLS09430.1"/>
    <property type="molecule type" value="Genomic_DNA"/>
</dbReference>
<evidence type="ECO:0000259" key="1">
    <source>
        <dbReference type="Pfam" id="PF12697"/>
    </source>
</evidence>
<dbReference type="SUPFAM" id="SSF53474">
    <property type="entry name" value="alpha/beta-Hydrolases"/>
    <property type="match status" value="1"/>
</dbReference>
<dbReference type="GO" id="GO:0016020">
    <property type="term" value="C:membrane"/>
    <property type="evidence" value="ECO:0007669"/>
    <property type="project" value="TreeGrafter"/>
</dbReference>
<dbReference type="InterPro" id="IPR029058">
    <property type="entry name" value="AB_hydrolase_fold"/>
</dbReference>
<accession>A0A7X8YDG8</accession>
<dbReference type="PANTHER" id="PTHR43798:SF5">
    <property type="entry name" value="MONOACYLGLYCEROL LIPASE ABHD6"/>
    <property type="match status" value="1"/>
</dbReference>
<evidence type="ECO:0000313" key="2">
    <source>
        <dbReference type="EMBL" id="NLS09430.1"/>
    </source>
</evidence>
<feature type="domain" description="AB hydrolase-1" evidence="1">
    <location>
        <begin position="31"/>
        <end position="240"/>
    </location>
</feature>
<comment type="caution">
    <text evidence="2">The sequence shown here is derived from an EMBL/GenBank/DDBJ whole genome shotgun (WGS) entry which is preliminary data.</text>
</comment>
<keyword evidence="3" id="KW-1185">Reference proteome</keyword>
<evidence type="ECO:0000313" key="3">
    <source>
        <dbReference type="Proteomes" id="UP000523139"/>
    </source>
</evidence>
<reference evidence="2 3" key="1">
    <citation type="submission" date="2020-04" db="EMBL/GenBank/DDBJ databases">
        <title>Nesterenkonia sp. nov., isolated from marine sediment.</title>
        <authorList>
            <person name="Zhang G."/>
        </authorList>
    </citation>
    <scope>NUCLEOTIDE SEQUENCE [LARGE SCALE GENOMIC DNA]</scope>
    <source>
        <strain evidence="2 3">MY13</strain>
    </source>
</reference>
<dbReference type="InterPro" id="IPR050266">
    <property type="entry name" value="AB_hydrolase_sf"/>
</dbReference>
<protein>
    <submittedName>
        <fullName evidence="2">Alpha/beta hydrolase</fullName>
    </submittedName>
</protein>
<keyword evidence="2" id="KW-0378">Hydrolase</keyword>
<dbReference type="Pfam" id="PF12697">
    <property type="entry name" value="Abhydrolase_6"/>
    <property type="match status" value="1"/>
</dbReference>